<evidence type="ECO:0000313" key="4">
    <source>
        <dbReference type="Proteomes" id="UP001530377"/>
    </source>
</evidence>
<comment type="caution">
    <text evidence="3">The sequence shown here is derived from an EMBL/GenBank/DDBJ whole genome shotgun (WGS) entry which is preliminary data.</text>
</comment>
<proteinExistence type="predicted"/>
<feature type="region of interest" description="Disordered" evidence="2">
    <location>
        <begin position="1"/>
        <end position="121"/>
    </location>
</feature>
<evidence type="ECO:0000313" key="3">
    <source>
        <dbReference type="EMBL" id="KAL3815657.1"/>
    </source>
</evidence>
<dbReference type="Proteomes" id="UP001530377">
    <property type="component" value="Unassembled WGS sequence"/>
</dbReference>
<accession>A0ABD3RRT5</accession>
<feature type="region of interest" description="Disordered" evidence="2">
    <location>
        <begin position="199"/>
        <end position="268"/>
    </location>
</feature>
<feature type="compositionally biased region" description="Gly residues" evidence="2">
    <location>
        <begin position="252"/>
        <end position="261"/>
    </location>
</feature>
<dbReference type="PANTHER" id="PTHR48081:SF33">
    <property type="entry name" value="KYNURENINE FORMAMIDASE"/>
    <property type="match status" value="1"/>
</dbReference>
<name>A0ABD3RRT5_9STRA</name>
<feature type="compositionally biased region" description="Acidic residues" evidence="2">
    <location>
        <begin position="52"/>
        <end position="67"/>
    </location>
</feature>
<sequence>MAQPLLNPTSVALSLSPPRAPPHGTAMRSLYVNGRWAPTPSPPLRRRRDGDVYGDDDHDYDDDDDDDGGRALRDHSSQSRLIARLLSKAHPTPPSSSSSSSSSMRWSRPGRHPHLSTSPSLHDGVTRFLLGAIIPPEVQRSFRDTGRFRSIVDAGTAMSCPLVGLSRGWRGVRDFVELSRPPLDDIDIDRDLEYVVEAPSSSSSSSSSWEGGEAGVADAIGTGDEDSDRDDGVDRRRRSRRRRRRRRDDARGGMGHGGGKGWSRRRVPYGDRRHPMRYFDLYLPSPCVVERDVDDDGRVPVRGTVFFVHGGAWGSGMPWMYRLVAPAFLGLNFAVVIVGYRTYPDASTIDEQVGDVVSSWEICGDVLGKYCRATTTTTTMNVDVRNRNIKDDGAGNDDIDDWVGNVIMGHSSGAHVAMLALVDWIENRRRRIFDSASNLANDAVDVYPWTPDYFVGLSGPYDISHHFDYEAGRGVEEISPMKPICGHTRANFRLASPVYRFLSLLCSDDDEDAMTSVRRLSPPILLVHGIEDATVPFTATADAGRMLRSCGLARCDEMYLDGTGHQDVIMHFMFGGPAKDLVLNWIFQCRRAHQLEVGNNSSPIRSRL</sequence>
<dbReference type="Gene3D" id="3.40.50.1820">
    <property type="entry name" value="alpha/beta hydrolase"/>
    <property type="match status" value="1"/>
</dbReference>
<protein>
    <submittedName>
        <fullName evidence="3">Uncharacterized protein</fullName>
    </submittedName>
</protein>
<feature type="compositionally biased region" description="Polar residues" evidence="2">
    <location>
        <begin position="1"/>
        <end position="13"/>
    </location>
</feature>
<dbReference type="AlphaFoldDB" id="A0ABD3RRT5"/>
<dbReference type="GO" id="GO:0016787">
    <property type="term" value="F:hydrolase activity"/>
    <property type="evidence" value="ECO:0007669"/>
    <property type="project" value="UniProtKB-KW"/>
</dbReference>
<feature type="compositionally biased region" description="Basic and acidic residues" evidence="2">
    <location>
        <begin position="68"/>
        <end position="77"/>
    </location>
</feature>
<dbReference type="PANTHER" id="PTHR48081">
    <property type="entry name" value="AB HYDROLASE SUPERFAMILY PROTEIN C4A8.06C"/>
    <property type="match status" value="1"/>
</dbReference>
<dbReference type="InterPro" id="IPR050300">
    <property type="entry name" value="GDXG_lipolytic_enzyme"/>
</dbReference>
<feature type="compositionally biased region" description="Basic residues" evidence="2">
    <location>
        <begin position="235"/>
        <end position="246"/>
    </location>
</feature>
<gene>
    <name evidence="3" type="ORF">ACHAXA_006932</name>
</gene>
<dbReference type="SUPFAM" id="SSF53474">
    <property type="entry name" value="alpha/beta-Hydrolases"/>
    <property type="match status" value="1"/>
</dbReference>
<dbReference type="InterPro" id="IPR029058">
    <property type="entry name" value="AB_hydrolase_fold"/>
</dbReference>
<evidence type="ECO:0000256" key="1">
    <source>
        <dbReference type="ARBA" id="ARBA00022801"/>
    </source>
</evidence>
<organism evidence="3 4">
    <name type="scientific">Cyclostephanos tholiformis</name>
    <dbReference type="NCBI Taxonomy" id="382380"/>
    <lineage>
        <taxon>Eukaryota</taxon>
        <taxon>Sar</taxon>
        <taxon>Stramenopiles</taxon>
        <taxon>Ochrophyta</taxon>
        <taxon>Bacillariophyta</taxon>
        <taxon>Coscinodiscophyceae</taxon>
        <taxon>Thalassiosirophycidae</taxon>
        <taxon>Stephanodiscales</taxon>
        <taxon>Stephanodiscaceae</taxon>
        <taxon>Cyclostephanos</taxon>
    </lineage>
</organism>
<dbReference type="EMBL" id="JALLPB020000188">
    <property type="protein sequence ID" value="KAL3815657.1"/>
    <property type="molecule type" value="Genomic_DNA"/>
</dbReference>
<evidence type="ECO:0000256" key="2">
    <source>
        <dbReference type="SAM" id="MobiDB-lite"/>
    </source>
</evidence>
<keyword evidence="4" id="KW-1185">Reference proteome</keyword>
<reference evidence="3 4" key="1">
    <citation type="submission" date="2024-10" db="EMBL/GenBank/DDBJ databases">
        <title>Updated reference genomes for cyclostephanoid diatoms.</title>
        <authorList>
            <person name="Roberts W.R."/>
            <person name="Alverson A.J."/>
        </authorList>
    </citation>
    <scope>NUCLEOTIDE SEQUENCE [LARGE SCALE GENOMIC DNA]</scope>
    <source>
        <strain evidence="3 4">AJA228-03</strain>
    </source>
</reference>
<keyword evidence="1" id="KW-0378">Hydrolase</keyword>